<proteinExistence type="predicted"/>
<accession>A0A1E5IHQ5</accession>
<dbReference type="AlphaFoldDB" id="A0A1E5IHQ5"/>
<feature type="non-terminal residue" evidence="1">
    <location>
        <position position="72"/>
    </location>
</feature>
<gene>
    <name evidence="1" type="ORF">ATZ36_06825</name>
</gene>
<dbReference type="Proteomes" id="UP000095237">
    <property type="component" value="Unassembled WGS sequence"/>
</dbReference>
<comment type="caution">
    <text evidence="1">The sequence shown here is derived from an EMBL/GenBank/DDBJ whole genome shotgun (WGS) entry which is preliminary data.</text>
</comment>
<sequence length="72" mass="8555">MKRHWDRKKVIADSMIWQQYTTFNHNTLYCPHFLGSPSSVYLQKLDGDSKTFVGMCYPHRNFPIHYNTMALS</sequence>
<dbReference type="EMBL" id="LNVX01000517">
    <property type="protein sequence ID" value="OEG69951.1"/>
    <property type="molecule type" value="Genomic_DNA"/>
</dbReference>
<protein>
    <submittedName>
        <fullName evidence="1">Uncharacterized protein</fullName>
    </submittedName>
</protein>
<evidence type="ECO:0000313" key="1">
    <source>
        <dbReference type="EMBL" id="OEG69951.1"/>
    </source>
</evidence>
<name>A0A1E5IHQ5_ENDTX</name>
<keyword evidence="2" id="KW-1185">Reference proteome</keyword>
<organism evidence="1 2">
    <name type="scientific">Endomicrobium trichonymphae</name>
    <dbReference type="NCBI Taxonomy" id="1408204"/>
    <lineage>
        <taxon>Bacteria</taxon>
        <taxon>Pseudomonadati</taxon>
        <taxon>Elusimicrobiota</taxon>
        <taxon>Endomicrobiia</taxon>
        <taxon>Endomicrobiales</taxon>
        <taxon>Endomicrobiaceae</taxon>
        <taxon>Candidatus Endomicrobiellum</taxon>
    </lineage>
</organism>
<evidence type="ECO:0000313" key="2">
    <source>
        <dbReference type="Proteomes" id="UP000095237"/>
    </source>
</evidence>
<reference evidence="1 2" key="1">
    <citation type="submission" date="2015-11" db="EMBL/GenBank/DDBJ databases">
        <title>Evidence for parallel genomic evolution in an endosymbiosis of termite gut flagellates.</title>
        <authorList>
            <person name="Zheng H."/>
        </authorList>
    </citation>
    <scope>NUCLEOTIDE SEQUENCE [LARGE SCALE GENOMIC DNA]</scope>
    <source>
        <strain evidence="1 2">CET450</strain>
    </source>
</reference>